<feature type="compositionally biased region" description="Basic and acidic residues" evidence="10">
    <location>
        <begin position="1729"/>
        <end position="1740"/>
    </location>
</feature>
<feature type="compositionally biased region" description="Polar residues" evidence="10">
    <location>
        <begin position="1833"/>
        <end position="1846"/>
    </location>
</feature>
<dbReference type="Pfam" id="PF23188">
    <property type="entry name" value="THU_Piezo1"/>
    <property type="match status" value="1"/>
</dbReference>
<keyword evidence="6 11" id="KW-1133">Transmembrane helix</keyword>
<keyword evidence="9" id="KW-0407">Ion channel</keyword>
<evidence type="ECO:0000256" key="4">
    <source>
        <dbReference type="ARBA" id="ARBA00022475"/>
    </source>
</evidence>
<evidence type="ECO:0000259" key="12">
    <source>
        <dbReference type="Pfam" id="PF12166"/>
    </source>
</evidence>
<feature type="region of interest" description="Disordered" evidence="10">
    <location>
        <begin position="1812"/>
        <end position="1846"/>
    </location>
</feature>
<feature type="transmembrane region" description="Helical" evidence="11">
    <location>
        <begin position="989"/>
        <end position="1006"/>
    </location>
</feature>
<evidence type="ECO:0000259" key="16">
    <source>
        <dbReference type="Pfam" id="PF24874"/>
    </source>
</evidence>
<feature type="transmembrane region" description="Helical" evidence="11">
    <location>
        <begin position="686"/>
        <end position="708"/>
    </location>
</feature>
<feature type="domain" description="Piezo TM25-28" evidence="13">
    <location>
        <begin position="1203"/>
        <end position="1429"/>
    </location>
</feature>
<keyword evidence="5 11" id="KW-0812">Transmembrane</keyword>
<protein>
    <submittedName>
        <fullName evidence="17">Piezo-type mechanosensitive ion channel component 2</fullName>
    </submittedName>
</protein>
<sequence length="2757" mass="317269">MEQIFLKRQLTNITDCGCLLTEDNGLELRKIYPSRLAMAIFAGNIANIDDMSLQTFTLVDSQILFDILFDECKGTIWRPVGLSLVYLALMLYSPHVPVPDAKTMAGHTGHYLKTCIGLSFLTATSQFTFHVVLLALPAYGHFLHNCESMEVIFRHIGFVRLNQASSWEIFFWLTPELIVLPTSVAVYFLCRFLSQRSVVDEEEDASLHRNAEAPIKNADGTAKIINFLGRIGTYVVLASLCIAASLKPSIEGGFYFLVFLGAATWWACNKELRKGFAVLCRIVMAVVILHILALLTYQNQVPQELIPVNSTWQRYFALTPVYRTNCTDPRDVKYADNANWSIYGYCLRLFWLYYVLALQSRFLSEKPKPIVNSSSSPVDERTPVRITIKFARLIDTAVTFLHFVSLTITTYPFNKLISLNSAHLMRFGSGRTGLLQDSTGSVIVQDGHQDDQIQMQSLSEAAPDEQSGIIEHIIMAVYSIFQLIIDSSYLATNIIMMTWSIMYHSWTTFALLLWALVLWMVPNKRVSMMKWSPFIVTYAMLLLLVQYIYSMDLTEEELPTKINGITVAEIGFIKADQLSRWHLVVKGTLSTVSQCLFISMFWITMRQYTAERTRQRRSSALRDMVAPLHVSVSTATTAMNHEAPEIKSKFMKDVGIVLKKLLTKFWIAVVAIMLFISGITGERMTVFRIIYMSLFLVLVITFQISWTVWRKMMYSFWITVIGYSVIMLILVYTYQFHNFPKYWNYLHIDEDLQKDIGLEKYETKDLFVRLLTPTFFVIITVLQIHYFHKDFLEVTDIEKFGPEEIPRVERSSLGHSPISTMPTSSPGEAFLVEEDKTSVYSLRQLKQMSKLERVALFHKLVEYVWNFYNYTWLFLEIHMQKIIFVSVIIFCVNDVCAINFVFVLITVVIINSRRNVQICTANTIAAVIALLMVAKMLYQIQYIDHNNWNVNCTRVSPENQTQYGSNNTMYNIAEWFGIKKAEPGQLAKLLKGYIGILVVTTLRKIIRIRQCFHRKIHSEPLDTPQIMFPSITREDADKGVPQCLKFLFNYGFYKFGMEVCLIGIVALIGTRLDFYSVLYSMWLLLFFPLKRKTVSKIWPIFKIFAIILIPVQYSFIVAPPTWFCIEYPWSESKTLRGLQEWMYLPDPDFPPNARKLMCDFILLMMIVRQSLVFQIEERSTASGREFPAGHNYSVYQNMEKPNFVNPVKDYVSHIHSWLDIVKRGVLISLMWITLSIMFLAGTEKKNLFSLGYLIGAFVFLWQGSDFYLRPVKTILRWWNLLIGYNVIIIFIKALLQGVGCVLIDQLQVLTCPLIQLFGITCLRKFRSAGDIPLEKFDCQVPQEDIGMVWDGLCFGFLLFQKRLFKSYYFFHIVDETKAMSILASRGAELLEELHQKRIEVQESVEKNVLQKLKFKMDKIKANQRKIQGPSYREPQIHAVVSLEGYLEPTRISFGSPPSSELNPRGPSPDETFPVFSPPPYDRGPRDRSLTSSIRHRRQSSFVGPPWMNGLQTPRQSIVSITSRSPQSHHTYTLYPGTRPLYKVRAPKTNREAIRSGDYYMFDDLDDDDVTDLIPDTESEKQEAKKRREDEKRGRRMTISELMNTLLKTDIEIATHVAMYGGTEKDALRLRRRMSSFDHPLNHNFKDKPLEFPGSKYNVKEIELEGLSSNSTYQKLSKDETKPMIQLTICRLNQGGDKTSLTSADIETEEKDTSTAEQDKTPEPTDDQYGEDKEANEKKTEEDDQKVSIGTYLKFLVVMINSTLTSMTRYLNRFSRDYRYIRKVLTKEKKVLKAKPDFRMGMRLGINQMWQPIPLMKGSSSGNTEESYDAGEGPSQSRPQEQRKSSSLTIPHIRILAPSLERGLDMSSSSALFSEISPIQHEDEGGQLSEVDQPPIIQLLASIWFGILAHSCLLCYFMVFLHQIKNASVLSTPLPLMVFCWGSLTIPRPSKTFWITLIAYTEAIVIVKCIFQLEVLPWNREASPNNPLFTPRIIGVERKHNYALWDLLLLLMVFFHRFMLKSLGQWTSPTLKPRKIIPSTVVPLKLPRPENRGQGESTSLEDEEAVVKTPRGRTLSLAAGQGESAQATDEYEKLVAVQGEEVSPIQEEFNKAMNMTVKKYKEPMKNFFEKILSPHGKEKTNVYAYMFLCDFFNFLLLIFGFSAFGTQQGDGGVTAYLQENRVPMPFLLMLLLQFALIVIDRALFLKKSIVGKLIFHYFLIFGVHVWMFFILPSVTERQFNERLPPQFWYMVKCFYLLLAAYQLRQGYPTRILGNFLCKKYSIVNYVLFKGFMLVPFLFELRAVMDWIWTDTSMTIMDWFKMEDIFANIYQIKCMRGVEADFPQPRGVKKQQMSKYLVGGGALFFMIGLIWFPLLLFALGGTVGVSNLPYDVSMKIRIGPYEPIYSMSAQSSSIIEYSEADFVRFSNLYARNRPAVTFLENYIHSDVAAVKLSGFSRKLWSISPPDLERLITELEDNSTTVVVHVEWTVSRKTDAKDATGITTKVRDIKLPPYENNEFNPVRRTLADMLSSKESMVHNGTIMLQHAFPKFLKVTGRTINLVPQLMRMPRWLDDNVEEEDHNYLHRNISLHLSTDADCCARQKWWIVKEVCNDTLYDQLLKTVPLNNCTYIMMFLFNDKTFPEGLSFISGFGILGLYTTAVIVISQMMRKIVSDMAPKIMFDDLPYVDRILRLCLDIYLVRESGELCLEEDLFAKLIFLYRSPETLIRWTRPPEEGERTDNEDQDDADEDAAAARGESNV</sequence>
<feature type="region of interest" description="Disordered" evidence="10">
    <location>
        <begin position="1453"/>
        <end position="1508"/>
    </location>
</feature>
<dbReference type="GO" id="GO:0008381">
    <property type="term" value="F:mechanosensitive monoatomic ion channel activity"/>
    <property type="evidence" value="ECO:0007669"/>
    <property type="project" value="InterPro"/>
</dbReference>
<dbReference type="Pfam" id="PF12166">
    <property type="entry name" value="Piezo_cap"/>
    <property type="match status" value="1"/>
</dbReference>
<evidence type="ECO:0000313" key="17">
    <source>
        <dbReference type="EMBL" id="KOX69237.1"/>
    </source>
</evidence>
<feature type="domain" description="Piezo TM1-24" evidence="15">
    <location>
        <begin position="78"/>
        <end position="382"/>
    </location>
</feature>
<feature type="transmembrane region" description="Helical" evidence="11">
    <location>
        <begin position="2245"/>
        <end position="2262"/>
    </location>
</feature>
<feature type="transmembrane region" description="Helical" evidence="11">
    <location>
        <begin position="531"/>
        <end position="549"/>
    </location>
</feature>
<feature type="transmembrane region" description="Helical" evidence="11">
    <location>
        <begin position="169"/>
        <end position="190"/>
    </location>
</feature>
<feature type="transmembrane region" description="Helical" evidence="11">
    <location>
        <begin position="227"/>
        <end position="246"/>
    </location>
</feature>
<feature type="domain" description="Piezo transmembrane helical unit" evidence="14">
    <location>
        <begin position="1908"/>
        <end position="2026"/>
    </location>
</feature>
<dbReference type="InterPro" id="IPR056768">
    <property type="entry name" value="THU_Piezo"/>
</dbReference>
<dbReference type="EMBL" id="KQ435896">
    <property type="protein sequence ID" value="KOX69237.1"/>
    <property type="molecule type" value="Genomic_DNA"/>
</dbReference>
<gene>
    <name evidence="17" type="ORF">WN51_04273</name>
</gene>
<keyword evidence="3" id="KW-0813">Transport</keyword>
<feature type="transmembrane region" description="Helical" evidence="11">
    <location>
        <begin position="76"/>
        <end position="94"/>
    </location>
</feature>
<name>A0A0M8ZR43_9HYME</name>
<feature type="transmembrane region" description="Helical" evidence="11">
    <location>
        <begin position="2001"/>
        <end position="2019"/>
    </location>
</feature>
<feature type="transmembrane region" description="Helical" evidence="11">
    <location>
        <begin position="2183"/>
        <end position="2202"/>
    </location>
</feature>
<evidence type="ECO:0000256" key="1">
    <source>
        <dbReference type="ARBA" id="ARBA00004651"/>
    </source>
</evidence>
<feature type="transmembrane region" description="Helical" evidence="11">
    <location>
        <begin position="882"/>
        <end position="911"/>
    </location>
</feature>
<evidence type="ECO:0000259" key="13">
    <source>
        <dbReference type="Pfam" id="PF15917"/>
    </source>
</evidence>
<evidence type="ECO:0000256" key="2">
    <source>
        <dbReference type="ARBA" id="ARBA00007821"/>
    </source>
</evidence>
<feature type="region of interest" description="Disordered" evidence="10">
    <location>
        <begin position="2727"/>
        <end position="2757"/>
    </location>
</feature>
<feature type="transmembrane region" description="Helical" evidence="11">
    <location>
        <begin position="1926"/>
        <end position="1945"/>
    </location>
</feature>
<evidence type="ECO:0000259" key="15">
    <source>
        <dbReference type="Pfam" id="PF24871"/>
    </source>
</evidence>
<feature type="compositionally biased region" description="Acidic residues" evidence="10">
    <location>
        <begin position="2739"/>
        <end position="2748"/>
    </location>
</feature>
<keyword evidence="18" id="KW-1185">Reference proteome</keyword>
<feature type="transmembrane region" description="Helical" evidence="11">
    <location>
        <begin position="115"/>
        <end position="139"/>
    </location>
</feature>
<feature type="compositionally biased region" description="Basic and acidic residues" evidence="10">
    <location>
        <begin position="1577"/>
        <end position="1592"/>
    </location>
</feature>
<dbReference type="InterPro" id="IPR031805">
    <property type="entry name" value="Piezo_TM25-28"/>
</dbReference>
<feature type="transmembrane region" description="Helical" evidence="11">
    <location>
        <begin position="275"/>
        <end position="297"/>
    </location>
</feature>
<feature type="transmembrane region" description="Helical" evidence="11">
    <location>
        <begin position="714"/>
        <end position="734"/>
    </location>
</feature>
<feature type="domain" description="Piezo THU9 and anchor" evidence="16">
    <location>
        <begin position="2140"/>
        <end position="2376"/>
    </location>
</feature>
<feature type="region of interest" description="Disordered" evidence="10">
    <location>
        <begin position="1570"/>
        <end position="1593"/>
    </location>
</feature>
<dbReference type="OrthoDB" id="303066at2759"/>
<accession>A0A0M8ZR43</accession>
<dbReference type="Pfam" id="PF24874">
    <property type="entry name" value="Piezo_THU9_anchor"/>
    <property type="match status" value="1"/>
</dbReference>
<evidence type="ECO:0000256" key="3">
    <source>
        <dbReference type="ARBA" id="ARBA00022448"/>
    </source>
</evidence>
<evidence type="ECO:0000256" key="5">
    <source>
        <dbReference type="ARBA" id="ARBA00022692"/>
    </source>
</evidence>
<proteinExistence type="inferred from homology"/>
<feature type="transmembrane region" description="Helical" evidence="11">
    <location>
        <begin position="2641"/>
        <end position="2662"/>
    </location>
</feature>
<feature type="transmembrane region" description="Helical" evidence="11">
    <location>
        <begin position="1101"/>
        <end position="1123"/>
    </location>
</feature>
<dbReference type="PANTHER" id="PTHR47049">
    <property type="entry name" value="PIEZO-TYPE MECHANOSENSITIVE ION CHANNEL HOMOLOG"/>
    <property type="match status" value="1"/>
</dbReference>
<feature type="transmembrane region" description="Helical" evidence="11">
    <location>
        <begin position="1952"/>
        <end position="1972"/>
    </location>
</feature>
<dbReference type="Pfam" id="PF15917">
    <property type="entry name" value="Piezo_TM25-28"/>
    <property type="match status" value="1"/>
</dbReference>
<feature type="domain" description="Piezo TM1-24" evidence="15">
    <location>
        <begin position="448"/>
        <end position="793"/>
    </location>
</feature>
<evidence type="ECO:0000256" key="11">
    <source>
        <dbReference type="SAM" id="Phobius"/>
    </source>
</evidence>
<feature type="transmembrane region" description="Helical" evidence="11">
    <location>
        <begin position="2354"/>
        <end position="2377"/>
    </location>
</feature>
<feature type="transmembrane region" description="Helical" evidence="11">
    <location>
        <begin position="918"/>
        <end position="938"/>
    </location>
</feature>
<feature type="compositionally biased region" description="Basic and acidic residues" evidence="10">
    <location>
        <begin position="2728"/>
        <end position="2738"/>
    </location>
</feature>
<feature type="transmembrane region" description="Helical" evidence="11">
    <location>
        <begin position="1275"/>
        <end position="1295"/>
    </location>
</feature>
<feature type="transmembrane region" description="Helical" evidence="11">
    <location>
        <begin position="340"/>
        <end position="358"/>
    </location>
</feature>
<feature type="region of interest" description="Disordered" evidence="10">
    <location>
        <begin position="1697"/>
        <end position="1743"/>
    </location>
</feature>
<dbReference type="InterPro" id="IPR056769">
    <property type="entry name" value="Piezo_TM1-24"/>
</dbReference>
<feature type="transmembrane region" description="Helical" evidence="11">
    <location>
        <begin position="766"/>
        <end position="786"/>
    </location>
</feature>
<dbReference type="InterPro" id="IPR031334">
    <property type="entry name" value="Piezo_cap_dom"/>
</dbReference>
<evidence type="ECO:0000256" key="10">
    <source>
        <dbReference type="SAM" id="MobiDB-lite"/>
    </source>
</evidence>
<evidence type="ECO:0000256" key="6">
    <source>
        <dbReference type="ARBA" id="ARBA00022989"/>
    </source>
</evidence>
<feature type="transmembrane region" description="Helical" evidence="11">
    <location>
        <begin position="501"/>
        <end position="519"/>
    </location>
</feature>
<feature type="domain" description="Piezo non-specific cation channel cap" evidence="12">
    <location>
        <begin position="2414"/>
        <end position="2729"/>
    </location>
</feature>
<dbReference type="Pfam" id="PF24871">
    <property type="entry name" value="Piezo_TM1-24"/>
    <property type="match status" value="2"/>
</dbReference>
<comment type="similarity">
    <text evidence="2">Belongs to the PIEZO (TC 1.A.75) family.</text>
</comment>
<feature type="transmembrane region" description="Helical" evidence="11">
    <location>
        <begin position="1247"/>
        <end position="1268"/>
    </location>
</feature>
<organism evidence="17 18">
    <name type="scientific">Melipona quadrifasciata</name>
    <dbReference type="NCBI Taxonomy" id="166423"/>
    <lineage>
        <taxon>Eukaryota</taxon>
        <taxon>Metazoa</taxon>
        <taxon>Ecdysozoa</taxon>
        <taxon>Arthropoda</taxon>
        <taxon>Hexapoda</taxon>
        <taxon>Insecta</taxon>
        <taxon>Pterygota</taxon>
        <taxon>Neoptera</taxon>
        <taxon>Endopterygota</taxon>
        <taxon>Hymenoptera</taxon>
        <taxon>Apocrita</taxon>
        <taxon>Aculeata</taxon>
        <taxon>Apoidea</taxon>
        <taxon>Anthophila</taxon>
        <taxon>Apidae</taxon>
        <taxon>Melipona</taxon>
    </lineage>
</organism>
<dbReference type="STRING" id="166423.A0A0M8ZR43"/>
<evidence type="ECO:0000259" key="14">
    <source>
        <dbReference type="Pfam" id="PF23188"/>
    </source>
</evidence>
<evidence type="ECO:0000256" key="8">
    <source>
        <dbReference type="ARBA" id="ARBA00023136"/>
    </source>
</evidence>
<dbReference type="InterPro" id="IPR056770">
    <property type="entry name" value="Piezo_THU9_anchor"/>
</dbReference>
<dbReference type="GO" id="GO:0005886">
    <property type="term" value="C:plasma membrane"/>
    <property type="evidence" value="ECO:0007669"/>
    <property type="project" value="UniProtKB-SubCell"/>
</dbReference>
<keyword evidence="7" id="KW-0406">Ion transport</keyword>
<feature type="transmembrane region" description="Helical" evidence="11">
    <location>
        <begin position="661"/>
        <end position="679"/>
    </location>
</feature>
<dbReference type="PANTHER" id="PTHR47049:SF2">
    <property type="entry name" value="PIEZO-TYPE MECHANOSENSITIVE ION CHANNEL HOMOLOG"/>
    <property type="match status" value="1"/>
</dbReference>
<keyword evidence="8 11" id="KW-0472">Membrane</keyword>
<feature type="transmembrane region" description="Helical" evidence="11">
    <location>
        <begin position="2141"/>
        <end position="2163"/>
    </location>
</feature>
<feature type="compositionally biased region" description="Basic and acidic residues" evidence="10">
    <location>
        <begin position="1710"/>
        <end position="1722"/>
    </location>
</feature>
<feature type="transmembrane region" description="Helical" evidence="11">
    <location>
        <begin position="1898"/>
        <end position="1920"/>
    </location>
</feature>
<feature type="transmembrane region" description="Helical" evidence="11">
    <location>
        <begin position="2214"/>
        <end position="2233"/>
    </location>
</feature>
<feature type="transmembrane region" description="Helical" evidence="11">
    <location>
        <begin position="1224"/>
        <end position="1241"/>
    </location>
</feature>
<evidence type="ECO:0000256" key="9">
    <source>
        <dbReference type="ARBA" id="ARBA00023303"/>
    </source>
</evidence>
<dbReference type="Proteomes" id="UP000053105">
    <property type="component" value="Unassembled WGS sequence"/>
</dbReference>
<comment type="subcellular location">
    <subcellularLocation>
        <location evidence="1">Cell membrane</location>
        <topology evidence="1">Multi-pass membrane protein</topology>
    </subcellularLocation>
</comment>
<feature type="transmembrane region" description="Helical" evidence="11">
    <location>
        <begin position="252"/>
        <end position="268"/>
    </location>
</feature>
<reference evidence="17 18" key="1">
    <citation type="submission" date="2015-07" db="EMBL/GenBank/DDBJ databases">
        <title>The genome of Melipona quadrifasciata.</title>
        <authorList>
            <person name="Pan H."/>
            <person name="Kapheim K."/>
        </authorList>
    </citation>
    <scope>NUCLEOTIDE SEQUENCE [LARGE SCALE GENOMIC DNA]</scope>
    <source>
        <strain evidence="17">0111107301</strain>
        <tissue evidence="17">Whole body</tissue>
    </source>
</reference>
<dbReference type="InterPro" id="IPR027272">
    <property type="entry name" value="Piezo"/>
</dbReference>
<keyword evidence="4" id="KW-1003">Cell membrane</keyword>
<evidence type="ECO:0000313" key="18">
    <source>
        <dbReference type="Proteomes" id="UP000053105"/>
    </source>
</evidence>
<feature type="transmembrane region" description="Helical" evidence="11">
    <location>
        <begin position="583"/>
        <end position="603"/>
    </location>
</feature>
<evidence type="ECO:0000256" key="7">
    <source>
        <dbReference type="ARBA" id="ARBA00023065"/>
    </source>
</evidence>